<dbReference type="Pfam" id="PF04417">
    <property type="entry name" value="DUF501"/>
    <property type="match status" value="1"/>
</dbReference>
<gene>
    <name evidence="1" type="ORF">L0M99_09310</name>
</gene>
<dbReference type="PANTHER" id="PTHR37163:SF1">
    <property type="entry name" value="DUF501 DOMAIN-CONTAINING PROTEIN"/>
    <property type="match status" value="1"/>
</dbReference>
<sequence length="175" mass="18474">MSFELDEATPADLETLSSQLGRVPRGVVGVAARCVCGRPAVVATAPRLEDGSPFPTTLYLTLPSLVRALSTLEASGKMADYQQLLSEDEDVAKAYRRAHVSYIEARNALGEETGIGQVSEIAGISAGGMPERVKCLHALAAQTLACGKKVNPIGDLALADLKAAALWDSDHCYCE</sequence>
<dbReference type="InterPro" id="IPR007511">
    <property type="entry name" value="DUF501"/>
</dbReference>
<dbReference type="Proteomes" id="UP001200537">
    <property type="component" value="Unassembled WGS sequence"/>
</dbReference>
<accession>A0AAJ1BEQ3</accession>
<reference evidence="1" key="1">
    <citation type="submission" date="2022-01" db="EMBL/GenBank/DDBJ databases">
        <title>Collection of gut derived symbiotic bacterial strains cultured from healthy donors.</title>
        <authorList>
            <person name="Lin H."/>
            <person name="Kohout C."/>
            <person name="Waligurski E."/>
            <person name="Pamer E.G."/>
        </authorList>
    </citation>
    <scope>NUCLEOTIDE SEQUENCE</scope>
    <source>
        <strain evidence="1">DFI.7.46</strain>
    </source>
</reference>
<dbReference type="AlphaFoldDB" id="A0AAJ1BEQ3"/>
<comment type="caution">
    <text evidence="1">The sequence shown here is derived from an EMBL/GenBank/DDBJ whole genome shotgun (WGS) entry which is preliminary data.</text>
</comment>
<evidence type="ECO:0000313" key="1">
    <source>
        <dbReference type="EMBL" id="MCG4618680.1"/>
    </source>
</evidence>
<organism evidence="1 2">
    <name type="scientific">Varibaculum cambriense</name>
    <dbReference type="NCBI Taxonomy" id="184870"/>
    <lineage>
        <taxon>Bacteria</taxon>
        <taxon>Bacillati</taxon>
        <taxon>Actinomycetota</taxon>
        <taxon>Actinomycetes</taxon>
        <taxon>Actinomycetales</taxon>
        <taxon>Actinomycetaceae</taxon>
        <taxon>Varibaculum</taxon>
    </lineage>
</organism>
<protein>
    <submittedName>
        <fullName evidence="1">DUF501 domain-containing protein</fullName>
    </submittedName>
</protein>
<evidence type="ECO:0000313" key="2">
    <source>
        <dbReference type="Proteomes" id="UP001200537"/>
    </source>
</evidence>
<dbReference type="PANTHER" id="PTHR37163">
    <property type="entry name" value="CONSERVED PROTEIN"/>
    <property type="match status" value="1"/>
</dbReference>
<dbReference type="RefSeq" id="WP_024059538.1">
    <property type="nucleotide sequence ID" value="NZ_JAGZVZ010000004.1"/>
</dbReference>
<dbReference type="EMBL" id="JAKNHJ010000022">
    <property type="protein sequence ID" value="MCG4618680.1"/>
    <property type="molecule type" value="Genomic_DNA"/>
</dbReference>
<proteinExistence type="predicted"/>
<name>A0AAJ1BEQ3_9ACTO</name>